<dbReference type="GO" id="GO:0005634">
    <property type="term" value="C:nucleus"/>
    <property type="evidence" value="ECO:0007669"/>
    <property type="project" value="UniProtKB-SubCell"/>
</dbReference>
<evidence type="ECO:0000256" key="1">
    <source>
        <dbReference type="ARBA" id="ARBA00004123"/>
    </source>
</evidence>
<dbReference type="Gene3D" id="1.20.5.170">
    <property type="match status" value="1"/>
</dbReference>
<keyword evidence="4" id="KW-0175">Coiled coil</keyword>
<dbReference type="GO" id="GO:0003677">
    <property type="term" value="F:DNA binding"/>
    <property type="evidence" value="ECO:0007669"/>
    <property type="project" value="UniProtKB-KW"/>
</dbReference>
<dbReference type="EMBL" id="JAEACU010000006">
    <property type="protein sequence ID" value="KAH7525115.1"/>
    <property type="molecule type" value="Genomic_DNA"/>
</dbReference>
<feature type="region of interest" description="Disordered" evidence="5">
    <location>
        <begin position="1"/>
        <end position="53"/>
    </location>
</feature>
<organism evidence="7 8">
    <name type="scientific">Ziziphus jujuba var. spinosa</name>
    <dbReference type="NCBI Taxonomy" id="714518"/>
    <lineage>
        <taxon>Eukaryota</taxon>
        <taxon>Viridiplantae</taxon>
        <taxon>Streptophyta</taxon>
        <taxon>Embryophyta</taxon>
        <taxon>Tracheophyta</taxon>
        <taxon>Spermatophyta</taxon>
        <taxon>Magnoliopsida</taxon>
        <taxon>eudicotyledons</taxon>
        <taxon>Gunneridae</taxon>
        <taxon>Pentapetalae</taxon>
        <taxon>rosids</taxon>
        <taxon>fabids</taxon>
        <taxon>Rosales</taxon>
        <taxon>Rhamnaceae</taxon>
        <taxon>Paliureae</taxon>
        <taxon>Ziziphus</taxon>
    </lineage>
</organism>
<dbReference type="GO" id="GO:0003700">
    <property type="term" value="F:DNA-binding transcription factor activity"/>
    <property type="evidence" value="ECO:0007669"/>
    <property type="project" value="InterPro"/>
</dbReference>
<proteinExistence type="predicted"/>
<feature type="compositionally biased region" description="Polar residues" evidence="5">
    <location>
        <begin position="36"/>
        <end position="53"/>
    </location>
</feature>
<dbReference type="PROSITE" id="PS00036">
    <property type="entry name" value="BZIP_BASIC"/>
    <property type="match status" value="1"/>
</dbReference>
<name>A0A978VB30_ZIZJJ</name>
<sequence length="426" mass="46458">MASSKVMASSNSRNSDLARRSSSSLSSSVATKPKADQNQKNNNSNRTTTKASSLGSMTVDGLLRNVYDANPTTESTLLDAQITLIDTPPIATAAAGAGDMNSGGSVSSSNGPKTVDDVWREIVSGDRKGCKEEAPDEMMTLEDFLARAGAVEEDDVKSLPPPATERLSGGLFSFDSIPPSPLQALDKVDGSIIGFGNGVEVIGGGGTGTGTAGGVRGKRGRAVLEPLDKAAQQRQRRMIKNRESAARSRERKQAYQVELESLAVRLEEENERLMKEKAVSHCELEGLEGLELWIHVNLVAVVSLMIGLEVLQTATSKVLDMVTQIYGKYGNFLLRNGVISFLGSNKDSFVGRSSSCSSMATILKRYKICVLVEHSFHCFLQFLKKVFLVQAERTKERFKQLMEKIIPVEEKRRAPRVLRRVHSFEW</sequence>
<dbReference type="SMART" id="SM00338">
    <property type="entry name" value="BRLZ"/>
    <property type="match status" value="1"/>
</dbReference>
<protein>
    <recommendedName>
        <fullName evidence="6">BZIP domain-containing protein</fullName>
    </recommendedName>
</protein>
<feature type="domain" description="BZIP" evidence="6">
    <location>
        <begin position="231"/>
        <end position="276"/>
    </location>
</feature>
<feature type="compositionally biased region" description="Low complexity" evidence="5">
    <location>
        <begin position="95"/>
        <end position="111"/>
    </location>
</feature>
<keyword evidence="3" id="KW-0539">Nucleus</keyword>
<feature type="compositionally biased region" description="Low complexity" evidence="5">
    <location>
        <begin position="8"/>
        <end position="28"/>
    </location>
</feature>
<gene>
    <name evidence="7" type="ORF">FEM48_Zijuj06G0190900</name>
</gene>
<evidence type="ECO:0000256" key="2">
    <source>
        <dbReference type="ARBA" id="ARBA00023125"/>
    </source>
</evidence>
<feature type="coiled-coil region" evidence="4">
    <location>
        <begin position="252"/>
        <end position="283"/>
    </location>
</feature>
<evidence type="ECO:0000259" key="6">
    <source>
        <dbReference type="PROSITE" id="PS50217"/>
    </source>
</evidence>
<dbReference type="AlphaFoldDB" id="A0A978VB30"/>
<dbReference type="Proteomes" id="UP000813462">
    <property type="component" value="Unassembled WGS sequence"/>
</dbReference>
<dbReference type="InterPro" id="IPR043452">
    <property type="entry name" value="BZIP46-like"/>
</dbReference>
<accession>A0A978VB30</accession>
<evidence type="ECO:0000256" key="4">
    <source>
        <dbReference type="SAM" id="Coils"/>
    </source>
</evidence>
<feature type="region of interest" description="Disordered" evidence="5">
    <location>
        <begin position="95"/>
        <end position="114"/>
    </location>
</feature>
<dbReference type="FunFam" id="1.20.5.170:FF:000036">
    <property type="entry name" value="ABSCISIC ACID-INSENSITIVE 5-like protein 2"/>
    <property type="match status" value="1"/>
</dbReference>
<evidence type="ECO:0000256" key="5">
    <source>
        <dbReference type="SAM" id="MobiDB-lite"/>
    </source>
</evidence>
<dbReference type="InterPro" id="IPR046347">
    <property type="entry name" value="bZIP_sf"/>
</dbReference>
<dbReference type="SUPFAM" id="SSF57959">
    <property type="entry name" value="Leucine zipper domain"/>
    <property type="match status" value="1"/>
</dbReference>
<evidence type="ECO:0000256" key="3">
    <source>
        <dbReference type="ARBA" id="ARBA00023242"/>
    </source>
</evidence>
<reference evidence="7" key="1">
    <citation type="journal article" date="2021" name="Front. Plant Sci.">
        <title>Chromosome-Scale Genome Assembly for Chinese Sour Jujube and Insights Into Its Genome Evolution and Domestication Signature.</title>
        <authorList>
            <person name="Shen L.-Y."/>
            <person name="Luo H."/>
            <person name="Wang X.-L."/>
            <person name="Wang X.-M."/>
            <person name="Qiu X.-J."/>
            <person name="Liu H."/>
            <person name="Zhou S.-S."/>
            <person name="Jia K.-H."/>
            <person name="Nie S."/>
            <person name="Bao Y.-T."/>
            <person name="Zhang R.-G."/>
            <person name="Yun Q.-Z."/>
            <person name="Chai Y.-H."/>
            <person name="Lu J.-Y."/>
            <person name="Li Y."/>
            <person name="Zhao S.-W."/>
            <person name="Mao J.-F."/>
            <person name="Jia S.-G."/>
            <person name="Mao Y.-M."/>
        </authorList>
    </citation>
    <scope>NUCLEOTIDE SEQUENCE</scope>
    <source>
        <strain evidence="7">AT0</strain>
        <tissue evidence="7">Leaf</tissue>
    </source>
</reference>
<evidence type="ECO:0000313" key="8">
    <source>
        <dbReference type="Proteomes" id="UP000813462"/>
    </source>
</evidence>
<dbReference type="CDD" id="cd14707">
    <property type="entry name" value="bZIP_plant_BZIP46"/>
    <property type="match status" value="1"/>
</dbReference>
<comment type="subcellular location">
    <subcellularLocation>
        <location evidence="1">Nucleus</location>
    </subcellularLocation>
</comment>
<dbReference type="Pfam" id="PF00170">
    <property type="entry name" value="bZIP_1"/>
    <property type="match status" value="1"/>
</dbReference>
<dbReference type="PANTHER" id="PTHR22952:SF184">
    <property type="entry name" value="G-BOX-BINDING FACTOR 4"/>
    <property type="match status" value="1"/>
</dbReference>
<dbReference type="GO" id="GO:0045893">
    <property type="term" value="P:positive regulation of DNA-templated transcription"/>
    <property type="evidence" value="ECO:0007669"/>
    <property type="project" value="InterPro"/>
</dbReference>
<evidence type="ECO:0000313" key="7">
    <source>
        <dbReference type="EMBL" id="KAH7525115.1"/>
    </source>
</evidence>
<keyword evidence="2" id="KW-0238">DNA-binding</keyword>
<dbReference type="PANTHER" id="PTHR22952">
    <property type="entry name" value="CAMP-RESPONSE ELEMENT BINDING PROTEIN-RELATED"/>
    <property type="match status" value="1"/>
</dbReference>
<dbReference type="InterPro" id="IPR004827">
    <property type="entry name" value="bZIP"/>
</dbReference>
<dbReference type="PROSITE" id="PS50217">
    <property type="entry name" value="BZIP"/>
    <property type="match status" value="1"/>
</dbReference>
<comment type="caution">
    <text evidence="7">The sequence shown here is derived from an EMBL/GenBank/DDBJ whole genome shotgun (WGS) entry which is preliminary data.</text>
</comment>